<dbReference type="InterPro" id="IPR050539">
    <property type="entry name" value="ThrE_Dicarb/AminoAcid_Exp"/>
</dbReference>
<dbReference type="Proteomes" id="UP001227831">
    <property type="component" value="Unassembled WGS sequence"/>
</dbReference>
<feature type="transmembrane region" description="Helical" evidence="8">
    <location>
        <begin position="61"/>
        <end position="80"/>
    </location>
</feature>
<evidence type="ECO:0000256" key="2">
    <source>
        <dbReference type="ARBA" id="ARBA00022475"/>
    </source>
</evidence>
<dbReference type="RefSeq" id="WP_308704254.1">
    <property type="nucleotide sequence ID" value="NZ_AP027463.1"/>
</dbReference>
<organism evidence="10 11">
    <name type="scientific">Lactiplantibacillus brownii</name>
    <dbReference type="NCBI Taxonomy" id="3069269"/>
    <lineage>
        <taxon>Bacteria</taxon>
        <taxon>Bacillati</taxon>
        <taxon>Bacillota</taxon>
        <taxon>Bacilli</taxon>
        <taxon>Lactobacillales</taxon>
        <taxon>Lactobacillaceae</taxon>
        <taxon>Lactiplantibacillus</taxon>
    </lineage>
</organism>
<gene>
    <name evidence="10" type="ORF">RA086_13280</name>
</gene>
<name>A0ABU1ACL5_9LACO</name>
<evidence type="ECO:0000256" key="5">
    <source>
        <dbReference type="ARBA" id="ARBA00022989"/>
    </source>
</evidence>
<sequence length="159" mass="17251">MWHWLLTTGLLQTILAYLATAGFGVLLNIPRRAVNLSGWVGAAGWVTYEALYQILPTTIDVKLAIGNLVAAIVIGVASGLAAHYKHMPMIIFNIPSLVPLVPGGQSYRVVRNLVTGHPDIANQYLAQVVIIAGVIAIGFLIAEFINRMTWHLAQSLKQL</sequence>
<protein>
    <submittedName>
        <fullName evidence="10">Threonine/serine exporter family protein</fullName>
    </submittedName>
</protein>
<evidence type="ECO:0000256" key="8">
    <source>
        <dbReference type="SAM" id="Phobius"/>
    </source>
</evidence>
<proteinExistence type="inferred from homology"/>
<keyword evidence="4 8" id="KW-0812">Transmembrane</keyword>
<keyword evidence="6 8" id="KW-0472">Membrane</keyword>
<evidence type="ECO:0000256" key="1">
    <source>
        <dbReference type="ARBA" id="ARBA00004651"/>
    </source>
</evidence>
<dbReference type="PANTHER" id="PTHR34390:SF1">
    <property type="entry name" value="SUCCINATE TRANSPORTER SUBUNIT YJJB-RELATED"/>
    <property type="match status" value="1"/>
</dbReference>
<keyword evidence="2" id="KW-1003">Cell membrane</keyword>
<evidence type="ECO:0000256" key="4">
    <source>
        <dbReference type="ARBA" id="ARBA00022692"/>
    </source>
</evidence>
<accession>A0ABU1ACL5</accession>
<feature type="transmembrane region" description="Helical" evidence="8">
    <location>
        <begin position="124"/>
        <end position="145"/>
    </location>
</feature>
<evidence type="ECO:0000313" key="10">
    <source>
        <dbReference type="EMBL" id="MDQ7938581.1"/>
    </source>
</evidence>
<dbReference type="EMBL" id="JAVCWF010000001">
    <property type="protein sequence ID" value="MDQ7938581.1"/>
    <property type="molecule type" value="Genomic_DNA"/>
</dbReference>
<evidence type="ECO:0000256" key="3">
    <source>
        <dbReference type="ARBA" id="ARBA00022519"/>
    </source>
</evidence>
<feature type="transmembrane region" description="Helical" evidence="8">
    <location>
        <begin position="6"/>
        <end position="29"/>
    </location>
</feature>
<keyword evidence="3" id="KW-0997">Cell inner membrane</keyword>
<dbReference type="InterPro" id="IPR024528">
    <property type="entry name" value="ThrE_2"/>
</dbReference>
<evidence type="ECO:0000256" key="6">
    <source>
        <dbReference type="ARBA" id="ARBA00023136"/>
    </source>
</evidence>
<comment type="subcellular location">
    <subcellularLocation>
        <location evidence="1">Cell membrane</location>
        <topology evidence="1">Multi-pass membrane protein</topology>
    </subcellularLocation>
</comment>
<keyword evidence="5 8" id="KW-1133">Transmembrane helix</keyword>
<feature type="domain" description="Threonine/Serine exporter ThrE" evidence="9">
    <location>
        <begin position="12"/>
        <end position="145"/>
    </location>
</feature>
<evidence type="ECO:0000259" key="9">
    <source>
        <dbReference type="Pfam" id="PF12821"/>
    </source>
</evidence>
<comment type="similarity">
    <text evidence="7">Belongs to the ThrE exporter (TC 2.A.79) family.</text>
</comment>
<dbReference type="Pfam" id="PF12821">
    <property type="entry name" value="ThrE_2"/>
    <property type="match status" value="1"/>
</dbReference>
<dbReference type="PANTHER" id="PTHR34390">
    <property type="entry name" value="UPF0442 PROTEIN YJJB-RELATED"/>
    <property type="match status" value="1"/>
</dbReference>
<evidence type="ECO:0000313" key="11">
    <source>
        <dbReference type="Proteomes" id="UP001227831"/>
    </source>
</evidence>
<keyword evidence="11" id="KW-1185">Reference proteome</keyword>
<reference evidence="10 11" key="1">
    <citation type="journal article" date="2023" name="Int. J. Syst. Evol. Microbiol.">
        <title>Lactiplantibacillus brownii sp. nov., a novel psychrotolerant species isolated from sauerkraut.</title>
        <authorList>
            <person name="Heng Y.C."/>
            <person name="Silvaraju S."/>
            <person name="Lee J.K.Y."/>
            <person name="Kittelmann S."/>
        </authorList>
    </citation>
    <scope>NUCLEOTIDE SEQUENCE [LARGE SCALE GENOMIC DNA]</scope>
    <source>
        <strain evidence="10 11">WILCCON 0030</strain>
    </source>
</reference>
<comment type="caution">
    <text evidence="10">The sequence shown here is derived from an EMBL/GenBank/DDBJ whole genome shotgun (WGS) entry which is preliminary data.</text>
</comment>
<evidence type="ECO:0000256" key="7">
    <source>
        <dbReference type="ARBA" id="ARBA00034125"/>
    </source>
</evidence>